<dbReference type="AlphaFoldDB" id="A0A517P2X6"/>
<sequence length="106" mass="12009">MYLQSPCPETDDTDSHTQLPESSASGPINDAFRDLVRDNRVVKPRRGFIWDAATETRTHTCVTKSLLPWQSSSQYSNSQRDLNFNVLEMDATSNPKATADHRRLGR</sequence>
<feature type="compositionally biased region" description="Polar residues" evidence="1">
    <location>
        <begin position="16"/>
        <end position="26"/>
    </location>
</feature>
<dbReference type="Proteomes" id="UP000319817">
    <property type="component" value="Chromosome"/>
</dbReference>
<proteinExistence type="predicted"/>
<protein>
    <submittedName>
        <fullName evidence="2">Uncharacterized protein</fullName>
    </submittedName>
</protein>
<dbReference type="EMBL" id="CP036526">
    <property type="protein sequence ID" value="QDT13730.1"/>
    <property type="molecule type" value="Genomic_DNA"/>
</dbReference>
<organism evidence="2 3">
    <name type="scientific">Stieleria marina</name>
    <dbReference type="NCBI Taxonomy" id="1930275"/>
    <lineage>
        <taxon>Bacteria</taxon>
        <taxon>Pseudomonadati</taxon>
        <taxon>Planctomycetota</taxon>
        <taxon>Planctomycetia</taxon>
        <taxon>Pirellulales</taxon>
        <taxon>Pirellulaceae</taxon>
        <taxon>Stieleria</taxon>
    </lineage>
</organism>
<feature type="region of interest" description="Disordered" evidence="1">
    <location>
        <begin position="1"/>
        <end position="31"/>
    </location>
</feature>
<accession>A0A517P2X6</accession>
<gene>
    <name evidence="2" type="ORF">K239x_57500</name>
</gene>
<evidence type="ECO:0000313" key="2">
    <source>
        <dbReference type="EMBL" id="QDT13730.1"/>
    </source>
</evidence>
<keyword evidence="3" id="KW-1185">Reference proteome</keyword>
<reference evidence="2 3" key="1">
    <citation type="submission" date="2019-02" db="EMBL/GenBank/DDBJ databases">
        <title>Deep-cultivation of Planctomycetes and their phenomic and genomic characterization uncovers novel biology.</title>
        <authorList>
            <person name="Wiegand S."/>
            <person name="Jogler M."/>
            <person name="Boedeker C."/>
            <person name="Pinto D."/>
            <person name="Vollmers J."/>
            <person name="Rivas-Marin E."/>
            <person name="Kohn T."/>
            <person name="Peeters S.H."/>
            <person name="Heuer A."/>
            <person name="Rast P."/>
            <person name="Oberbeckmann S."/>
            <person name="Bunk B."/>
            <person name="Jeske O."/>
            <person name="Meyerdierks A."/>
            <person name="Storesund J.E."/>
            <person name="Kallscheuer N."/>
            <person name="Luecker S."/>
            <person name="Lage O.M."/>
            <person name="Pohl T."/>
            <person name="Merkel B.J."/>
            <person name="Hornburger P."/>
            <person name="Mueller R.-W."/>
            <person name="Bruemmer F."/>
            <person name="Labrenz M."/>
            <person name="Spormann A.M."/>
            <person name="Op den Camp H."/>
            <person name="Overmann J."/>
            <person name="Amann R."/>
            <person name="Jetten M.S.M."/>
            <person name="Mascher T."/>
            <person name="Medema M.H."/>
            <person name="Devos D.P."/>
            <person name="Kaster A.-K."/>
            <person name="Ovreas L."/>
            <person name="Rohde M."/>
            <person name="Galperin M.Y."/>
            <person name="Jogler C."/>
        </authorList>
    </citation>
    <scope>NUCLEOTIDE SEQUENCE [LARGE SCALE GENOMIC DNA]</scope>
    <source>
        <strain evidence="2 3">K23_9</strain>
    </source>
</reference>
<name>A0A517P2X6_9BACT</name>
<evidence type="ECO:0000313" key="3">
    <source>
        <dbReference type="Proteomes" id="UP000319817"/>
    </source>
</evidence>
<evidence type="ECO:0000256" key="1">
    <source>
        <dbReference type="SAM" id="MobiDB-lite"/>
    </source>
</evidence>